<dbReference type="PROSITE" id="PS51318">
    <property type="entry name" value="TAT"/>
    <property type="match status" value="1"/>
</dbReference>
<gene>
    <name evidence="2" type="ORF">H114_28701</name>
</gene>
<dbReference type="InterPro" id="IPR006311">
    <property type="entry name" value="TAT_signal"/>
</dbReference>
<comment type="caution">
    <text evidence="2">The sequence shown here is derived from an EMBL/GenBank/DDBJ whole genome shotgun (WGS) entry which is preliminary data.</text>
</comment>
<protein>
    <submittedName>
        <fullName evidence="2">Uncharacterized protein</fullName>
    </submittedName>
</protein>
<dbReference type="Proteomes" id="UP000011732">
    <property type="component" value="Unassembled WGS sequence"/>
</dbReference>
<dbReference type="AlphaFoldDB" id="M3DQW1"/>
<evidence type="ECO:0000256" key="1">
    <source>
        <dbReference type="SAM" id="Phobius"/>
    </source>
</evidence>
<feature type="transmembrane region" description="Helical" evidence="1">
    <location>
        <begin position="67"/>
        <end position="89"/>
    </location>
</feature>
<accession>M3DQW1</accession>
<dbReference type="EMBL" id="AOHP01000144">
    <property type="protein sequence ID" value="EMF23997.1"/>
    <property type="molecule type" value="Genomic_DNA"/>
</dbReference>
<dbReference type="PATRIC" id="fig|1284664.3.peg.5740"/>
<keyword evidence="1" id="KW-0812">Transmembrane</keyword>
<evidence type="ECO:0000313" key="3">
    <source>
        <dbReference type="Proteomes" id="UP000011732"/>
    </source>
</evidence>
<keyword evidence="3" id="KW-1185">Reference proteome</keyword>
<proteinExistence type="predicted"/>
<reference evidence="2 3" key="1">
    <citation type="journal article" date="2013" name="Genome Announc.">
        <title>Draft Genome Sequence of Streptomyces gancidicus Strain BKS 13-15.</title>
        <authorList>
            <person name="Kumar S."/>
            <person name="Kaur N."/>
            <person name="Singh N.K."/>
            <person name="Raghava G.P."/>
            <person name="Mayilraj S."/>
        </authorList>
    </citation>
    <scope>NUCLEOTIDE SEQUENCE [LARGE SCALE GENOMIC DNA]</scope>
    <source>
        <strain evidence="2 3">BKS 13-15</strain>
    </source>
</reference>
<keyword evidence="1" id="KW-1133">Transmembrane helix</keyword>
<keyword evidence="1" id="KW-0472">Membrane</keyword>
<name>M3DQW1_STREZ</name>
<organism evidence="2 3">
    <name type="scientific">Streptomyces gancidicus BKS 13-15</name>
    <dbReference type="NCBI Taxonomy" id="1284664"/>
    <lineage>
        <taxon>Bacteria</taxon>
        <taxon>Bacillati</taxon>
        <taxon>Actinomycetota</taxon>
        <taxon>Actinomycetes</taxon>
        <taxon>Kitasatosporales</taxon>
        <taxon>Streptomycetaceae</taxon>
        <taxon>Streptomyces</taxon>
        <taxon>Streptomyces pseudogriseolus group</taxon>
    </lineage>
</organism>
<sequence>MSEVPKRRSVLGALGIAAAGLTLLAVAGWSLSELVAAGSPEGPVRELDGAGAWVAAYARAVAAGSWGAARVCLTLAVLVLALRGASLLVKTLGRAFRRPSRSAS</sequence>
<evidence type="ECO:0000313" key="2">
    <source>
        <dbReference type="EMBL" id="EMF23997.1"/>
    </source>
</evidence>